<accession>A0ABP3XXW5</accession>
<name>A0ABP3XXW5_9FLAO</name>
<sequence>MKKILLLLMVVFSTTSFNRTIEREVEIYRTTDDFFNDKSETVIAVIKAMSPDHIAVRKLIDKNTKKKIKKMGVLWGLKYKGEKYFHLFHSDDHLSSFIFVKLTSYEKPYPYVIVEPDSHPVLSQLSGSYGGVLTNVVVKEANKWNKNWTDSLGNKNKIVLIDLEDRRGKWNGKEDQFAKANWLRRKKYRELNPTISDTTKIKETPFEEVIRFLDQLNESN</sequence>
<evidence type="ECO:0000313" key="1">
    <source>
        <dbReference type="EMBL" id="GAA0872724.1"/>
    </source>
</evidence>
<dbReference type="EMBL" id="BAAAFG010000015">
    <property type="protein sequence ID" value="GAA0872724.1"/>
    <property type="molecule type" value="Genomic_DNA"/>
</dbReference>
<reference evidence="2" key="1">
    <citation type="journal article" date="2019" name="Int. J. Syst. Evol. Microbiol.">
        <title>The Global Catalogue of Microorganisms (GCM) 10K type strain sequencing project: providing services to taxonomists for standard genome sequencing and annotation.</title>
        <authorList>
            <consortium name="The Broad Institute Genomics Platform"/>
            <consortium name="The Broad Institute Genome Sequencing Center for Infectious Disease"/>
            <person name="Wu L."/>
            <person name="Ma J."/>
        </authorList>
    </citation>
    <scope>NUCLEOTIDE SEQUENCE [LARGE SCALE GENOMIC DNA]</scope>
    <source>
        <strain evidence="2">JCM 16082</strain>
    </source>
</reference>
<gene>
    <name evidence="1" type="ORF">GCM10009117_18710</name>
</gene>
<dbReference type="Proteomes" id="UP001500507">
    <property type="component" value="Unassembled WGS sequence"/>
</dbReference>
<organism evidence="1 2">
    <name type="scientific">Gangjinia marincola</name>
    <dbReference type="NCBI Taxonomy" id="578463"/>
    <lineage>
        <taxon>Bacteria</taxon>
        <taxon>Pseudomonadati</taxon>
        <taxon>Bacteroidota</taxon>
        <taxon>Flavobacteriia</taxon>
        <taxon>Flavobacteriales</taxon>
        <taxon>Flavobacteriaceae</taxon>
        <taxon>Gangjinia</taxon>
    </lineage>
</organism>
<proteinExistence type="predicted"/>
<comment type="caution">
    <text evidence="1">The sequence shown here is derived from an EMBL/GenBank/DDBJ whole genome shotgun (WGS) entry which is preliminary data.</text>
</comment>
<evidence type="ECO:0000313" key="2">
    <source>
        <dbReference type="Proteomes" id="UP001500507"/>
    </source>
</evidence>
<protein>
    <submittedName>
        <fullName evidence="1">Uncharacterized protein</fullName>
    </submittedName>
</protein>
<keyword evidence="2" id="KW-1185">Reference proteome</keyword>
<dbReference type="RefSeq" id="WP_343766535.1">
    <property type="nucleotide sequence ID" value="NZ_BAAAFG010000015.1"/>
</dbReference>